<dbReference type="AlphaFoldDB" id="X1JEU2"/>
<protein>
    <submittedName>
        <fullName evidence="1">Uncharacterized protein</fullName>
    </submittedName>
</protein>
<comment type="caution">
    <text evidence="1">The sequence shown here is derived from an EMBL/GenBank/DDBJ whole genome shotgun (WGS) entry which is preliminary data.</text>
</comment>
<accession>X1JEU2</accession>
<organism evidence="1">
    <name type="scientific">marine sediment metagenome</name>
    <dbReference type="NCBI Taxonomy" id="412755"/>
    <lineage>
        <taxon>unclassified sequences</taxon>
        <taxon>metagenomes</taxon>
        <taxon>ecological metagenomes</taxon>
    </lineage>
</organism>
<feature type="non-terminal residue" evidence="1">
    <location>
        <position position="1"/>
    </location>
</feature>
<gene>
    <name evidence="1" type="ORF">S03H2_72709</name>
</gene>
<evidence type="ECO:0000313" key="1">
    <source>
        <dbReference type="EMBL" id="GAH92487.1"/>
    </source>
</evidence>
<reference evidence="1" key="1">
    <citation type="journal article" date="2014" name="Front. Microbiol.">
        <title>High frequency of phylogenetically diverse reductive dehalogenase-homologous genes in deep subseafloor sedimentary metagenomes.</title>
        <authorList>
            <person name="Kawai M."/>
            <person name="Futagami T."/>
            <person name="Toyoda A."/>
            <person name="Takaki Y."/>
            <person name="Nishi S."/>
            <person name="Hori S."/>
            <person name="Arai W."/>
            <person name="Tsubouchi T."/>
            <person name="Morono Y."/>
            <person name="Uchiyama I."/>
            <person name="Ito T."/>
            <person name="Fujiyama A."/>
            <person name="Inagaki F."/>
            <person name="Takami H."/>
        </authorList>
    </citation>
    <scope>NUCLEOTIDE SEQUENCE</scope>
    <source>
        <strain evidence="1">Expedition CK06-06</strain>
    </source>
</reference>
<name>X1JEU2_9ZZZZ</name>
<dbReference type="EMBL" id="BARU01049342">
    <property type="protein sequence ID" value="GAH92487.1"/>
    <property type="molecule type" value="Genomic_DNA"/>
</dbReference>
<proteinExistence type="predicted"/>
<sequence length="44" mass="4919">LTLDLYTYSISFHILYTKYDSLSGIDLFPDGSKIAPAVLRLALL</sequence>